<evidence type="ECO:0000313" key="2">
    <source>
        <dbReference type="Proteomes" id="UP001497516"/>
    </source>
</evidence>
<protein>
    <submittedName>
        <fullName evidence="1">Uncharacterized protein</fullName>
    </submittedName>
</protein>
<reference evidence="1 2" key="1">
    <citation type="submission" date="2024-04" db="EMBL/GenBank/DDBJ databases">
        <authorList>
            <person name="Fracassetti M."/>
        </authorList>
    </citation>
    <scope>NUCLEOTIDE SEQUENCE [LARGE SCALE GENOMIC DNA]</scope>
</reference>
<dbReference type="PANTHER" id="PTHR33116:SF70">
    <property type="entry name" value="NON-LTR RETROELEMENT REVERSE TRANSCRIPTASE-LIKE PROTEIN"/>
    <property type="match status" value="1"/>
</dbReference>
<proteinExistence type="predicted"/>
<accession>A0AAV2F3X6</accession>
<dbReference type="PANTHER" id="PTHR33116">
    <property type="entry name" value="REVERSE TRANSCRIPTASE ZINC-BINDING DOMAIN-CONTAINING PROTEIN-RELATED-RELATED"/>
    <property type="match status" value="1"/>
</dbReference>
<keyword evidence="2" id="KW-1185">Reference proteome</keyword>
<gene>
    <name evidence="1" type="ORF">LTRI10_LOCUS33361</name>
</gene>
<dbReference type="AlphaFoldDB" id="A0AAV2F3X6"/>
<evidence type="ECO:0000313" key="1">
    <source>
        <dbReference type="EMBL" id="CAL1392739.1"/>
    </source>
</evidence>
<dbReference type="Proteomes" id="UP001497516">
    <property type="component" value="Chromosome 6"/>
</dbReference>
<sequence>MVLRRNLSSQPGGFARGPALTLCIERLGHLIQEELRRKRWKPIQLVRGGTELTHLFFEDGLVLFAEASLEQAEVIRSCLQRFCEASGEIVSMDKSRVFFSKNTKRDVCKEISDHLQITMTQDLGKYLGVPVLHGRVTKHTYKYIIDLIDQRHAGWKAENLSLASRVTLAISVLNAIPSYVMQTSMLPSGICDYMDRKIRAFIWGSQEGRRRIHLINWKTICLPKDQGGLGLRNARDLNTAYFLKLAWGILKQPGELWVRVLKEKYLREGPDGVELRRKTRCSQLWRGVRRVWGMMLEGVRWSIRDEEETLFWNDKWVDGDMVLEDHLLPSARGFDLQASVASMTTSIGEWNSALLSSILPN</sequence>
<name>A0AAV2F3X6_9ROSI</name>
<dbReference type="EMBL" id="OZ034819">
    <property type="protein sequence ID" value="CAL1392739.1"/>
    <property type="molecule type" value="Genomic_DNA"/>
</dbReference>
<organism evidence="1 2">
    <name type="scientific">Linum trigynum</name>
    <dbReference type="NCBI Taxonomy" id="586398"/>
    <lineage>
        <taxon>Eukaryota</taxon>
        <taxon>Viridiplantae</taxon>
        <taxon>Streptophyta</taxon>
        <taxon>Embryophyta</taxon>
        <taxon>Tracheophyta</taxon>
        <taxon>Spermatophyta</taxon>
        <taxon>Magnoliopsida</taxon>
        <taxon>eudicotyledons</taxon>
        <taxon>Gunneridae</taxon>
        <taxon>Pentapetalae</taxon>
        <taxon>rosids</taxon>
        <taxon>fabids</taxon>
        <taxon>Malpighiales</taxon>
        <taxon>Linaceae</taxon>
        <taxon>Linum</taxon>
    </lineage>
</organism>